<accession>A0ABQ6BN77</accession>
<evidence type="ECO:0000313" key="8">
    <source>
        <dbReference type="EMBL" id="GLS03336.1"/>
    </source>
</evidence>
<dbReference type="EMBL" id="BSOZ01000004">
    <property type="protein sequence ID" value="GLS03336.1"/>
    <property type="molecule type" value="Genomic_DNA"/>
</dbReference>
<organism evidence="8 9">
    <name type="scientific">Chitiniphilus shinanonensis</name>
    <dbReference type="NCBI Taxonomy" id="553088"/>
    <lineage>
        <taxon>Bacteria</taxon>
        <taxon>Pseudomonadati</taxon>
        <taxon>Pseudomonadota</taxon>
        <taxon>Betaproteobacteria</taxon>
        <taxon>Neisseriales</taxon>
        <taxon>Chitinibacteraceae</taxon>
        <taxon>Chitiniphilus</taxon>
    </lineage>
</organism>
<evidence type="ECO:0000256" key="6">
    <source>
        <dbReference type="ARBA" id="ARBA00029628"/>
    </source>
</evidence>
<name>A0ABQ6BN77_9NEIS</name>
<comment type="caution">
    <text evidence="8">The sequence shown here is derived from an EMBL/GenBank/DDBJ whole genome shotgun (WGS) entry which is preliminary data.</text>
</comment>
<evidence type="ECO:0000256" key="2">
    <source>
        <dbReference type="ARBA" id="ARBA00015075"/>
    </source>
</evidence>
<evidence type="ECO:0000256" key="1">
    <source>
        <dbReference type="ARBA" id="ARBA00005230"/>
    </source>
</evidence>
<evidence type="ECO:0000313" key="9">
    <source>
        <dbReference type="Proteomes" id="UP001156836"/>
    </source>
</evidence>
<proteinExistence type="inferred from homology"/>
<evidence type="ECO:0000256" key="3">
    <source>
        <dbReference type="ARBA" id="ARBA00022491"/>
    </source>
</evidence>
<evidence type="ECO:0000256" key="7">
    <source>
        <dbReference type="ARBA" id="ARBA00033135"/>
    </source>
</evidence>
<keyword evidence="9" id="KW-1185">Reference proteome</keyword>
<keyword evidence="4" id="KW-0805">Transcription regulation</keyword>
<dbReference type="SUPFAM" id="SSF50118">
    <property type="entry name" value="Cell growth inhibitor/plasmid maintenance toxic component"/>
    <property type="match status" value="1"/>
</dbReference>
<dbReference type="InterPro" id="IPR011067">
    <property type="entry name" value="Plasmid_toxin/cell-grow_inhib"/>
</dbReference>
<evidence type="ECO:0000256" key="5">
    <source>
        <dbReference type="ARBA" id="ARBA00023163"/>
    </source>
</evidence>
<keyword evidence="5" id="KW-0804">Transcription</keyword>
<protein>
    <recommendedName>
        <fullName evidence="2">Toxin CcdB</fullName>
    </recommendedName>
    <alternativeName>
        <fullName evidence="7">Cytotoxic protein CcdB</fullName>
    </alternativeName>
    <alternativeName>
        <fullName evidence="6">Protein LetD</fullName>
    </alternativeName>
</protein>
<comment type="similarity">
    <text evidence="1">Belongs to the CcdB toxin family.</text>
</comment>
<dbReference type="Pfam" id="PF01845">
    <property type="entry name" value="CcdB"/>
    <property type="match status" value="1"/>
</dbReference>
<dbReference type="RefSeq" id="WP_018747932.1">
    <property type="nucleotide sequence ID" value="NZ_BSOZ01000004.1"/>
</dbReference>
<dbReference type="InterPro" id="IPR002712">
    <property type="entry name" value="CcdB"/>
</dbReference>
<gene>
    <name evidence="8" type="ORF">GCM10007860_04790</name>
</gene>
<dbReference type="Gene3D" id="2.30.30.110">
    <property type="match status" value="1"/>
</dbReference>
<sequence>MRRYLVHRNRNAATRDSVPYLLDVQSDLLAGLETRVVVPLRPLPDAPGRRIEGLMPQFEVEGRPVIAVFPQMAGIPNAALGPVVTDLSHEHGRIIAALDLLFTGI</sequence>
<evidence type="ECO:0000256" key="4">
    <source>
        <dbReference type="ARBA" id="ARBA00023015"/>
    </source>
</evidence>
<dbReference type="Proteomes" id="UP001156836">
    <property type="component" value="Unassembled WGS sequence"/>
</dbReference>
<keyword evidence="3" id="KW-0678">Repressor</keyword>
<reference evidence="9" key="1">
    <citation type="journal article" date="2019" name="Int. J. Syst. Evol. Microbiol.">
        <title>The Global Catalogue of Microorganisms (GCM) 10K type strain sequencing project: providing services to taxonomists for standard genome sequencing and annotation.</title>
        <authorList>
            <consortium name="The Broad Institute Genomics Platform"/>
            <consortium name="The Broad Institute Genome Sequencing Center for Infectious Disease"/>
            <person name="Wu L."/>
            <person name="Ma J."/>
        </authorList>
    </citation>
    <scope>NUCLEOTIDE SEQUENCE [LARGE SCALE GENOMIC DNA]</scope>
    <source>
        <strain evidence="9">NBRC 104970</strain>
    </source>
</reference>